<feature type="transmembrane region" description="Helical" evidence="1">
    <location>
        <begin position="21"/>
        <end position="42"/>
    </location>
</feature>
<keyword evidence="1" id="KW-0472">Membrane</keyword>
<evidence type="ECO:0000313" key="2">
    <source>
        <dbReference type="EMBL" id="SHI94848.1"/>
    </source>
</evidence>
<keyword evidence="3" id="KW-1185">Reference proteome</keyword>
<keyword evidence="1" id="KW-1133">Transmembrane helix</keyword>
<gene>
    <name evidence="2" type="ORF">SAMN05216261_2291</name>
</gene>
<dbReference type="eggNOG" id="ENOG5032YA3">
    <property type="taxonomic scope" value="Bacteria"/>
</dbReference>
<dbReference type="InterPro" id="IPR045749">
    <property type="entry name" value="DUF6090"/>
</dbReference>
<name>A0A1M6FAQ6_9FLAO</name>
<proteinExistence type="predicted"/>
<evidence type="ECO:0000313" key="3">
    <source>
        <dbReference type="Proteomes" id="UP000184396"/>
    </source>
</evidence>
<evidence type="ECO:0000256" key="1">
    <source>
        <dbReference type="SAM" id="Phobius"/>
    </source>
</evidence>
<sequence>MIKFFRRIRQKLLSENKFSKYLIYAIGEILLVVIGILIALQINNWNETRKTEIVEIEIYKEIKVDLKAVLGDWKSGIKTHSEYLENSIKLRDHIIKRKPLNGDVSSYLSNAHRDDQFFPRSVGLEALKSAGLETLTNDTLRRKIITIYERGFKRIELLGYHNAPRHNFSFLQPLTDKYLTLSDSDINNYKITKRDSIKLYSKKIVNYEKLLNDEHLLMKLQDAIRLRAWKLAMYKRWYGHVENLSTLIDAELDRLQN</sequence>
<dbReference type="Pfam" id="PF19578">
    <property type="entry name" value="DUF6090"/>
    <property type="match status" value="1"/>
</dbReference>
<dbReference type="OrthoDB" id="821805at2"/>
<dbReference type="STRING" id="1178825.SAMN05216261_2291"/>
<dbReference type="AlphaFoldDB" id="A0A1M6FAQ6"/>
<organism evidence="2 3">
    <name type="scientific">Algibacter luteus</name>
    <dbReference type="NCBI Taxonomy" id="1178825"/>
    <lineage>
        <taxon>Bacteria</taxon>
        <taxon>Pseudomonadati</taxon>
        <taxon>Bacteroidota</taxon>
        <taxon>Flavobacteriia</taxon>
        <taxon>Flavobacteriales</taxon>
        <taxon>Flavobacteriaceae</taxon>
        <taxon>Algibacter</taxon>
    </lineage>
</organism>
<reference evidence="2 3" key="1">
    <citation type="submission" date="2016-11" db="EMBL/GenBank/DDBJ databases">
        <authorList>
            <person name="Jaros S."/>
            <person name="Januszkiewicz K."/>
            <person name="Wedrychowicz H."/>
        </authorList>
    </citation>
    <scope>NUCLEOTIDE SEQUENCE [LARGE SCALE GENOMIC DNA]</scope>
    <source>
        <strain evidence="2 3">CGMCC 1.12213</strain>
    </source>
</reference>
<dbReference type="RefSeq" id="WP_019387806.1">
    <property type="nucleotide sequence ID" value="NZ_ALIH01000007.1"/>
</dbReference>
<protein>
    <submittedName>
        <fullName evidence="2">Uncharacterized protein</fullName>
    </submittedName>
</protein>
<dbReference type="Proteomes" id="UP000184396">
    <property type="component" value="Unassembled WGS sequence"/>
</dbReference>
<accession>A0A1M6FAQ6</accession>
<dbReference type="EMBL" id="FQYK01000005">
    <property type="protein sequence ID" value="SHI94848.1"/>
    <property type="molecule type" value="Genomic_DNA"/>
</dbReference>
<keyword evidence="1" id="KW-0812">Transmembrane</keyword>